<protein>
    <submittedName>
        <fullName evidence="2">Titin</fullName>
    </submittedName>
</protein>
<dbReference type="Gene3D" id="2.60.40.10">
    <property type="entry name" value="Immunoglobulins"/>
    <property type="match status" value="1"/>
</dbReference>
<evidence type="ECO:0000313" key="2">
    <source>
        <dbReference type="EMBL" id="GIY10882.1"/>
    </source>
</evidence>
<evidence type="ECO:0000259" key="1">
    <source>
        <dbReference type="PROSITE" id="PS50835"/>
    </source>
</evidence>
<name>A0AAV4QNQ9_CAEEX</name>
<dbReference type="InterPro" id="IPR013783">
    <property type="entry name" value="Ig-like_fold"/>
</dbReference>
<reference evidence="2 3" key="1">
    <citation type="submission" date="2021-06" db="EMBL/GenBank/DDBJ databases">
        <title>Caerostris extrusa draft genome.</title>
        <authorList>
            <person name="Kono N."/>
            <person name="Arakawa K."/>
        </authorList>
    </citation>
    <scope>NUCLEOTIDE SEQUENCE [LARGE SCALE GENOMIC DNA]</scope>
</reference>
<dbReference type="EMBL" id="BPLR01006573">
    <property type="protein sequence ID" value="GIY10882.1"/>
    <property type="molecule type" value="Genomic_DNA"/>
</dbReference>
<comment type="caution">
    <text evidence="2">The sequence shown here is derived from an EMBL/GenBank/DDBJ whole genome shotgun (WGS) entry which is preliminary data.</text>
</comment>
<dbReference type="InterPro" id="IPR036179">
    <property type="entry name" value="Ig-like_dom_sf"/>
</dbReference>
<dbReference type="PROSITE" id="PS50835">
    <property type="entry name" value="IG_LIKE"/>
    <property type="match status" value="1"/>
</dbReference>
<evidence type="ECO:0000313" key="3">
    <source>
        <dbReference type="Proteomes" id="UP001054945"/>
    </source>
</evidence>
<dbReference type="Proteomes" id="UP001054945">
    <property type="component" value="Unassembled WGS sequence"/>
</dbReference>
<sequence length="135" mass="15255">MRVEWMKDGRPVEASSRISTFFNFGYVSLFTIRGVDTRDTGTYICVATNSMGTASTTSRLICISKKSILVETQHPEGLEKFSTLKITLATKEMREKISLARKNPLSLLSSLARANSLKDRVLILKQDWNLWEIPP</sequence>
<organism evidence="2 3">
    <name type="scientific">Caerostris extrusa</name>
    <name type="common">Bark spider</name>
    <name type="synonym">Caerostris bankana</name>
    <dbReference type="NCBI Taxonomy" id="172846"/>
    <lineage>
        <taxon>Eukaryota</taxon>
        <taxon>Metazoa</taxon>
        <taxon>Ecdysozoa</taxon>
        <taxon>Arthropoda</taxon>
        <taxon>Chelicerata</taxon>
        <taxon>Arachnida</taxon>
        <taxon>Araneae</taxon>
        <taxon>Araneomorphae</taxon>
        <taxon>Entelegynae</taxon>
        <taxon>Araneoidea</taxon>
        <taxon>Araneidae</taxon>
        <taxon>Caerostris</taxon>
    </lineage>
</organism>
<dbReference type="Pfam" id="PF07679">
    <property type="entry name" value="I-set"/>
    <property type="match status" value="1"/>
</dbReference>
<dbReference type="SUPFAM" id="SSF48726">
    <property type="entry name" value="Immunoglobulin"/>
    <property type="match status" value="1"/>
</dbReference>
<dbReference type="InterPro" id="IPR007110">
    <property type="entry name" value="Ig-like_dom"/>
</dbReference>
<keyword evidence="3" id="KW-1185">Reference proteome</keyword>
<dbReference type="InterPro" id="IPR013098">
    <property type="entry name" value="Ig_I-set"/>
</dbReference>
<gene>
    <name evidence="2" type="primary">sls</name>
    <name evidence="2" type="ORF">CEXT_514661</name>
</gene>
<proteinExistence type="predicted"/>
<feature type="domain" description="Ig-like" evidence="1">
    <location>
        <begin position="1"/>
        <end position="61"/>
    </location>
</feature>
<dbReference type="AlphaFoldDB" id="A0AAV4QNQ9"/>
<accession>A0AAV4QNQ9</accession>